<evidence type="ECO:0000256" key="1">
    <source>
        <dbReference type="ARBA" id="ARBA00022490"/>
    </source>
</evidence>
<comment type="function">
    <text evidence="5">Bidirectionally degrades single-stranded DNA into large acid-insoluble oligonucleotides, which are then degraded further into small acid-soluble oligonucleotides.</text>
</comment>
<proteinExistence type="inferred from homology"/>
<reference evidence="10" key="1">
    <citation type="submission" date="2020-12" db="EMBL/GenBank/DDBJ databases">
        <title>Bacterial taxonomy.</title>
        <authorList>
            <person name="Pan X."/>
        </authorList>
    </citation>
    <scope>NUCLEOTIDE SEQUENCE</scope>
    <source>
        <strain evidence="10">B2012</strain>
    </source>
</reference>
<evidence type="ECO:0000313" key="10">
    <source>
        <dbReference type="EMBL" id="MBJ3775168.1"/>
    </source>
</evidence>
<dbReference type="EC" id="3.1.11.6" evidence="5"/>
<dbReference type="InterPro" id="IPR003753">
    <property type="entry name" value="Exonuc_VII_L"/>
</dbReference>
<accession>A0A934MF75</accession>
<evidence type="ECO:0000256" key="7">
    <source>
        <dbReference type="SAM" id="MobiDB-lite"/>
    </source>
</evidence>
<dbReference type="EMBL" id="JAEKJA010000003">
    <property type="protein sequence ID" value="MBJ3775168.1"/>
    <property type="molecule type" value="Genomic_DNA"/>
</dbReference>
<evidence type="ECO:0000256" key="3">
    <source>
        <dbReference type="ARBA" id="ARBA00022801"/>
    </source>
</evidence>
<keyword evidence="2 5" id="KW-0540">Nuclease</keyword>
<dbReference type="AlphaFoldDB" id="A0A934MF75"/>
<comment type="catalytic activity">
    <reaction evidence="5 6">
        <text>Exonucleolytic cleavage in either 5'- to 3'- or 3'- to 5'-direction to yield nucleoside 5'-phosphates.</text>
        <dbReference type="EC" id="3.1.11.6"/>
    </reaction>
</comment>
<dbReference type="InterPro" id="IPR025824">
    <property type="entry name" value="OB-fold_nuc-bd_dom"/>
</dbReference>
<keyword evidence="11" id="KW-1185">Reference proteome</keyword>
<protein>
    <recommendedName>
        <fullName evidence="5">Exodeoxyribonuclease 7 large subunit</fullName>
        <ecNumber evidence="5">3.1.11.6</ecNumber>
    </recommendedName>
    <alternativeName>
        <fullName evidence="5">Exodeoxyribonuclease VII large subunit</fullName>
        <shortName evidence="5">Exonuclease VII large subunit</shortName>
    </alternativeName>
</protein>
<evidence type="ECO:0000313" key="11">
    <source>
        <dbReference type="Proteomes" id="UP000609531"/>
    </source>
</evidence>
<comment type="caution">
    <text evidence="10">The sequence shown here is derived from an EMBL/GenBank/DDBJ whole genome shotgun (WGS) entry which is preliminary data.</text>
</comment>
<comment type="subunit">
    <text evidence="5">Heterooligomer composed of large and small subunits.</text>
</comment>
<dbReference type="PANTHER" id="PTHR30008">
    <property type="entry name" value="EXODEOXYRIBONUCLEASE 7 LARGE SUBUNIT"/>
    <property type="match status" value="1"/>
</dbReference>
<sequence>MSDPFPLFEEAGRPRSNAAEFTVSELSRAVKRTVEDGFGQVRVRGEISGFRGRHSSGHCYFSLKDVDASIDAVVWRGAFARLGVKPEEGLEVIATGRLTTFPRKSSYQIVVEQLEHAGLGALMKLLEERRRKLAAEGLFDEARKRPLPSLPGVIGVVTSPTGAVIRDILHRVSDRFPSRVIVWPVRVQGETSGAEVAAAVRGFAGDYGGPLPDVIIVARGGGSVEDLWGYNDEEVVRAVVASPIPVVSAVGHETDWTLIDYAADHRAPTPTGAAERVVPVRADCLSAVADRSRRLDVAMATYVHRRTADLRLLSRGLPAASALLQGPRQRLDLAGDRLSAALFRATAEARRRYLATATRLSPHLAARPVEAARERLSHTLRRLHRAVDHIVADRRLAAARTGGRLAPHLLTRRLDEARLELKRLTTRRDRAADALLGDASTRLAAAAKLLDAVSYRSVLSRGFALVWRANDEPVRSAAAVAKGEALEVQFADGRVSVVEASTSPRPAQSRVKRVSRSRKVDDRQGSLF</sequence>
<keyword evidence="3 5" id="KW-0378">Hydrolase</keyword>
<dbReference type="CDD" id="cd04489">
    <property type="entry name" value="ExoVII_LU_OBF"/>
    <property type="match status" value="1"/>
</dbReference>
<dbReference type="GO" id="GO:0006308">
    <property type="term" value="P:DNA catabolic process"/>
    <property type="evidence" value="ECO:0007669"/>
    <property type="project" value="UniProtKB-UniRule"/>
</dbReference>
<keyword evidence="1 5" id="KW-0963">Cytoplasm</keyword>
<evidence type="ECO:0000256" key="4">
    <source>
        <dbReference type="ARBA" id="ARBA00022839"/>
    </source>
</evidence>
<feature type="region of interest" description="Disordered" evidence="7">
    <location>
        <begin position="499"/>
        <end position="528"/>
    </location>
</feature>
<organism evidence="10 11">
    <name type="scientific">Acuticoccus mangrovi</name>
    <dbReference type="NCBI Taxonomy" id="2796142"/>
    <lineage>
        <taxon>Bacteria</taxon>
        <taxon>Pseudomonadati</taxon>
        <taxon>Pseudomonadota</taxon>
        <taxon>Alphaproteobacteria</taxon>
        <taxon>Hyphomicrobiales</taxon>
        <taxon>Amorphaceae</taxon>
        <taxon>Acuticoccus</taxon>
    </lineage>
</organism>
<dbReference type="GO" id="GO:0008855">
    <property type="term" value="F:exodeoxyribonuclease VII activity"/>
    <property type="evidence" value="ECO:0007669"/>
    <property type="project" value="UniProtKB-UniRule"/>
</dbReference>
<keyword evidence="4 5" id="KW-0269">Exonuclease</keyword>
<dbReference type="InterPro" id="IPR020579">
    <property type="entry name" value="Exonuc_VII_lsu_C"/>
</dbReference>
<evidence type="ECO:0000256" key="5">
    <source>
        <dbReference type="HAMAP-Rule" id="MF_00378"/>
    </source>
</evidence>
<evidence type="ECO:0000256" key="2">
    <source>
        <dbReference type="ARBA" id="ARBA00022722"/>
    </source>
</evidence>
<dbReference type="Proteomes" id="UP000609531">
    <property type="component" value="Unassembled WGS sequence"/>
</dbReference>
<dbReference type="HAMAP" id="MF_00378">
    <property type="entry name" value="Exonuc_7_L"/>
    <property type="match status" value="1"/>
</dbReference>
<comment type="similarity">
    <text evidence="5 6">Belongs to the XseA family.</text>
</comment>
<dbReference type="NCBIfam" id="TIGR00237">
    <property type="entry name" value="xseA"/>
    <property type="match status" value="1"/>
</dbReference>
<feature type="compositionally biased region" description="Basic and acidic residues" evidence="7">
    <location>
        <begin position="518"/>
        <end position="528"/>
    </location>
</feature>
<evidence type="ECO:0000256" key="6">
    <source>
        <dbReference type="RuleBase" id="RU004355"/>
    </source>
</evidence>
<dbReference type="Pfam" id="PF13742">
    <property type="entry name" value="tRNA_anti_2"/>
    <property type="match status" value="1"/>
</dbReference>
<evidence type="ECO:0000259" key="9">
    <source>
        <dbReference type="Pfam" id="PF13742"/>
    </source>
</evidence>
<dbReference type="GO" id="GO:0005737">
    <property type="term" value="C:cytoplasm"/>
    <property type="evidence" value="ECO:0007669"/>
    <property type="project" value="UniProtKB-SubCell"/>
</dbReference>
<feature type="domain" description="Exonuclease VII large subunit C-terminal" evidence="8">
    <location>
        <begin position="138"/>
        <end position="403"/>
    </location>
</feature>
<evidence type="ECO:0000259" key="8">
    <source>
        <dbReference type="Pfam" id="PF02601"/>
    </source>
</evidence>
<comment type="subcellular location">
    <subcellularLocation>
        <location evidence="5 6">Cytoplasm</location>
    </subcellularLocation>
</comment>
<dbReference type="GO" id="GO:0009318">
    <property type="term" value="C:exodeoxyribonuclease VII complex"/>
    <property type="evidence" value="ECO:0007669"/>
    <property type="project" value="UniProtKB-UniRule"/>
</dbReference>
<gene>
    <name evidence="5" type="primary">xseA</name>
    <name evidence="10" type="ORF">JCR33_05680</name>
</gene>
<dbReference type="GO" id="GO:0003676">
    <property type="term" value="F:nucleic acid binding"/>
    <property type="evidence" value="ECO:0007669"/>
    <property type="project" value="InterPro"/>
</dbReference>
<dbReference type="PANTHER" id="PTHR30008:SF0">
    <property type="entry name" value="EXODEOXYRIBONUCLEASE 7 LARGE SUBUNIT"/>
    <property type="match status" value="1"/>
</dbReference>
<dbReference type="RefSeq" id="WP_198881049.1">
    <property type="nucleotide sequence ID" value="NZ_JAEKJA010000003.1"/>
</dbReference>
<feature type="domain" description="OB-fold nucleic acid binding" evidence="9">
    <location>
        <begin position="21"/>
        <end position="115"/>
    </location>
</feature>
<dbReference type="Pfam" id="PF02601">
    <property type="entry name" value="Exonuc_VII_L"/>
    <property type="match status" value="1"/>
</dbReference>
<name>A0A934MF75_9HYPH</name>